<keyword evidence="3" id="KW-1185">Reference proteome</keyword>
<dbReference type="PANTHER" id="PTHR42686">
    <property type="entry name" value="GH17980P-RELATED"/>
    <property type="match status" value="1"/>
</dbReference>
<evidence type="ECO:0000259" key="1">
    <source>
        <dbReference type="Pfam" id="PF00248"/>
    </source>
</evidence>
<sequence length="312" mass="33265">MRTRTLGRTGLTVTELCFGTSPLGIPELYGPVDEQRAVETVLAVLDSPIRFIDTSNNYGGHGESEQRIGAALRAAGGLPADVLLATKVDPLHGSDDFSGRRVRESYAESLERLGVDRVPLLHLHDAERIGVDAALAPDGPVAALRALKSEGAVDWIGLAGGTLSVARPLMETGVFDVVLTHNRFTLLDRSADELIHRATEIGLGVLNAAPYGGGLLAKGPAATTRYAYGERPDMHAAAERMAAACAEFDVPLAAAALQFSTRDPRIHSTIIGMSTPARIAQTLESHATPIPEALWDRLEELVPARESWIGEK</sequence>
<dbReference type="SUPFAM" id="SSF51430">
    <property type="entry name" value="NAD(P)-linked oxidoreductase"/>
    <property type="match status" value="1"/>
</dbReference>
<evidence type="ECO:0000313" key="2">
    <source>
        <dbReference type="EMBL" id="MFC4828573.1"/>
    </source>
</evidence>
<dbReference type="InterPro" id="IPR023210">
    <property type="entry name" value="NADP_OxRdtase_dom"/>
</dbReference>
<dbReference type="Pfam" id="PF00248">
    <property type="entry name" value="Aldo_ket_red"/>
    <property type="match status" value="1"/>
</dbReference>
<dbReference type="InterPro" id="IPR020471">
    <property type="entry name" value="AKR"/>
</dbReference>
<dbReference type="CDD" id="cd19090">
    <property type="entry name" value="AKR_AKR15A-like"/>
    <property type="match status" value="1"/>
</dbReference>
<proteinExistence type="predicted"/>
<name>A0ABV9R364_9MICO</name>
<protein>
    <submittedName>
        <fullName evidence="2">Aldo/keto reductase</fullName>
    </submittedName>
</protein>
<dbReference type="PANTHER" id="PTHR42686:SF1">
    <property type="entry name" value="GH17980P-RELATED"/>
    <property type="match status" value="1"/>
</dbReference>
<dbReference type="EMBL" id="JBHSJC010000001">
    <property type="protein sequence ID" value="MFC4828573.1"/>
    <property type="molecule type" value="Genomic_DNA"/>
</dbReference>
<evidence type="ECO:0000313" key="3">
    <source>
        <dbReference type="Proteomes" id="UP001595960"/>
    </source>
</evidence>
<dbReference type="InterPro" id="IPR036812">
    <property type="entry name" value="NAD(P)_OxRdtase_dom_sf"/>
</dbReference>
<organism evidence="2 3">
    <name type="scientific">Agromyces aurantiacus</name>
    <dbReference type="NCBI Taxonomy" id="165814"/>
    <lineage>
        <taxon>Bacteria</taxon>
        <taxon>Bacillati</taxon>
        <taxon>Actinomycetota</taxon>
        <taxon>Actinomycetes</taxon>
        <taxon>Micrococcales</taxon>
        <taxon>Microbacteriaceae</taxon>
        <taxon>Agromyces</taxon>
    </lineage>
</organism>
<feature type="domain" description="NADP-dependent oxidoreductase" evidence="1">
    <location>
        <begin position="15"/>
        <end position="301"/>
    </location>
</feature>
<reference evidence="3" key="1">
    <citation type="journal article" date="2019" name="Int. J. Syst. Evol. Microbiol.">
        <title>The Global Catalogue of Microorganisms (GCM) 10K type strain sequencing project: providing services to taxonomists for standard genome sequencing and annotation.</title>
        <authorList>
            <consortium name="The Broad Institute Genomics Platform"/>
            <consortium name="The Broad Institute Genome Sequencing Center for Infectious Disease"/>
            <person name="Wu L."/>
            <person name="Ma J."/>
        </authorList>
    </citation>
    <scope>NUCLEOTIDE SEQUENCE [LARGE SCALE GENOMIC DNA]</scope>
    <source>
        <strain evidence="3">CGMCC 1.12192</strain>
    </source>
</reference>
<comment type="caution">
    <text evidence="2">The sequence shown here is derived from an EMBL/GenBank/DDBJ whole genome shotgun (WGS) entry which is preliminary data.</text>
</comment>
<dbReference type="Proteomes" id="UP001595960">
    <property type="component" value="Unassembled WGS sequence"/>
</dbReference>
<dbReference type="RefSeq" id="WP_204391716.1">
    <property type="nucleotide sequence ID" value="NZ_JAFBBW010000001.1"/>
</dbReference>
<dbReference type="Gene3D" id="3.20.20.100">
    <property type="entry name" value="NADP-dependent oxidoreductase domain"/>
    <property type="match status" value="1"/>
</dbReference>
<gene>
    <name evidence="2" type="ORF">ACFPER_07230</name>
</gene>
<accession>A0ABV9R364</accession>